<organism evidence="1">
    <name type="scientific">marine sediment metagenome</name>
    <dbReference type="NCBI Taxonomy" id="412755"/>
    <lineage>
        <taxon>unclassified sequences</taxon>
        <taxon>metagenomes</taxon>
        <taxon>ecological metagenomes</taxon>
    </lineage>
</organism>
<proteinExistence type="predicted"/>
<evidence type="ECO:0000313" key="1">
    <source>
        <dbReference type="EMBL" id="GAH84485.1"/>
    </source>
</evidence>
<protein>
    <submittedName>
        <fullName evidence="1">Uncharacterized protein</fullName>
    </submittedName>
</protein>
<accession>X1JSW6</accession>
<comment type="caution">
    <text evidence="1">The sequence shown here is derived from an EMBL/GenBank/DDBJ whole genome shotgun (WGS) entry which is preliminary data.</text>
</comment>
<reference evidence="1" key="1">
    <citation type="journal article" date="2014" name="Front. Microbiol.">
        <title>High frequency of phylogenetically diverse reductive dehalogenase-homologous genes in deep subseafloor sedimentary metagenomes.</title>
        <authorList>
            <person name="Kawai M."/>
            <person name="Futagami T."/>
            <person name="Toyoda A."/>
            <person name="Takaki Y."/>
            <person name="Nishi S."/>
            <person name="Hori S."/>
            <person name="Arai W."/>
            <person name="Tsubouchi T."/>
            <person name="Morono Y."/>
            <person name="Uchiyama I."/>
            <person name="Ito T."/>
            <person name="Fujiyama A."/>
            <person name="Inagaki F."/>
            <person name="Takami H."/>
        </authorList>
    </citation>
    <scope>NUCLEOTIDE SEQUENCE</scope>
    <source>
        <strain evidence="1">Expedition CK06-06</strain>
    </source>
</reference>
<sequence>MKLCARCMALVLYFKNVEKLKPYRFFGWDYECCEPKRVEKPLLLTCMINNSYFFPEEMK</sequence>
<dbReference type="EMBL" id="BARU01043731">
    <property type="protein sequence ID" value="GAH84485.1"/>
    <property type="molecule type" value="Genomic_DNA"/>
</dbReference>
<gene>
    <name evidence="1" type="ORF">S03H2_66897</name>
</gene>
<name>X1JSW6_9ZZZZ</name>
<dbReference type="AlphaFoldDB" id="X1JSW6"/>
<feature type="non-terminal residue" evidence="1">
    <location>
        <position position="59"/>
    </location>
</feature>